<sequence>MSVMMGSGKREAVVSQPQPQPQPQPPPPPPHRDGGAEDEDAAKSWNKLYVCFYYNVGSLIYSVYEIAVPNPLPCFSSPIKLERNPKPIPLPNSKSNPIFQLKRGEYPRRMCCVELNSKLYFIGGEFHDGVLDLPYVDEDFKIKYKSVTPTRDRYPSDVYRFDPTTTTITTAVEKMHTGKNLPLAFVVDEKIYVLGSTYFFAPFEYRHAIRKDIEKLSLFECYDPQLDKWTLLPNPTLPCHQETKWEAHAVLGEGKGKKVLFVDLHDQLYSFDLHKREWIQYLSPPPYLHEFCGRSEFVDGTLYGLNQDFMVAAIKFPLAEPEEVQNSKHPLYLPSKEVGMNLFYFPRQVAATARLLHLGNRVFLYALSGMHPDPKFDDFNRDFEENKRVISILIFQALPLPDTHIQEGFFPAKLLYSVHYNINTTFPNQGGILGCFPLGPGFVFGDGSHPTHAEHRKAPVSDFPSDPLFVPQSVPNVLQPWTKDAMTLALQSKEAMTTQSLPPISVEAEGHKDVENIVVATTSVEAARVDTGVDDYCVDTEDDFIRTTGSRLILKDDFIRTKGSRFQCKRKCIDQHHGRRWHPLGSEIKTVRLTRPCDASEIIKLAQTHIASLKNALDVASQALLRTDKAGSVACKLFEESITRPDLVYQRPINLGFLFVLSN</sequence>
<evidence type="ECO:0000313" key="3">
    <source>
        <dbReference type="Proteomes" id="UP000594261"/>
    </source>
</evidence>
<name>A0A7N2N2P7_QUELO</name>
<dbReference type="SUPFAM" id="SSF117281">
    <property type="entry name" value="Kelch motif"/>
    <property type="match status" value="1"/>
</dbReference>
<accession>A0A7N2N2P7</accession>
<reference evidence="2" key="2">
    <citation type="submission" date="2021-01" db="UniProtKB">
        <authorList>
            <consortium name="EnsemblPlants"/>
        </authorList>
    </citation>
    <scope>IDENTIFICATION</scope>
</reference>
<evidence type="ECO:0000313" key="2">
    <source>
        <dbReference type="EnsemblPlants" id="QL12p011282:mrna"/>
    </source>
</evidence>
<feature type="compositionally biased region" description="Pro residues" evidence="1">
    <location>
        <begin position="18"/>
        <end position="29"/>
    </location>
</feature>
<dbReference type="InterPro" id="IPR015915">
    <property type="entry name" value="Kelch-typ_b-propeller"/>
</dbReference>
<dbReference type="PANTHER" id="PTHR24414:SF199">
    <property type="entry name" value="F-BOX_KELCH-REPEAT PROTEIN SKIP6-LIKE"/>
    <property type="match status" value="1"/>
</dbReference>
<protein>
    <submittedName>
        <fullName evidence="2">Uncharacterized protein</fullName>
    </submittedName>
</protein>
<dbReference type="PANTHER" id="PTHR24414">
    <property type="entry name" value="F-BOX/KELCH-REPEAT PROTEIN SKIP4"/>
    <property type="match status" value="1"/>
</dbReference>
<dbReference type="Proteomes" id="UP000594261">
    <property type="component" value="Chromosome 12"/>
</dbReference>
<dbReference type="Gramene" id="QL12p011282:mrna">
    <property type="protein sequence ID" value="QL12p011282:mrna"/>
    <property type="gene ID" value="QL12p011282"/>
</dbReference>
<organism evidence="2 3">
    <name type="scientific">Quercus lobata</name>
    <name type="common">Valley oak</name>
    <dbReference type="NCBI Taxonomy" id="97700"/>
    <lineage>
        <taxon>Eukaryota</taxon>
        <taxon>Viridiplantae</taxon>
        <taxon>Streptophyta</taxon>
        <taxon>Embryophyta</taxon>
        <taxon>Tracheophyta</taxon>
        <taxon>Spermatophyta</taxon>
        <taxon>Magnoliopsida</taxon>
        <taxon>eudicotyledons</taxon>
        <taxon>Gunneridae</taxon>
        <taxon>Pentapetalae</taxon>
        <taxon>rosids</taxon>
        <taxon>fabids</taxon>
        <taxon>Fagales</taxon>
        <taxon>Fagaceae</taxon>
        <taxon>Quercus</taxon>
    </lineage>
</organism>
<dbReference type="EnsemblPlants" id="QL12p011282:mrna">
    <property type="protein sequence ID" value="QL12p011282:mrna"/>
    <property type="gene ID" value="QL12p011282"/>
</dbReference>
<dbReference type="InterPro" id="IPR012871">
    <property type="entry name" value="DUF1668_ORYSA"/>
</dbReference>
<dbReference type="InterPro" id="IPR050354">
    <property type="entry name" value="F-box/kelch-repeat_ARATH"/>
</dbReference>
<reference evidence="2 3" key="1">
    <citation type="journal article" date="2016" name="G3 (Bethesda)">
        <title>First Draft Assembly and Annotation of the Genome of a California Endemic Oak Quercus lobata Nee (Fagaceae).</title>
        <authorList>
            <person name="Sork V.L."/>
            <person name="Fitz-Gibbon S.T."/>
            <person name="Puiu D."/>
            <person name="Crepeau M."/>
            <person name="Gugger P.F."/>
            <person name="Sherman R."/>
            <person name="Stevens K."/>
            <person name="Langley C.H."/>
            <person name="Pellegrini M."/>
            <person name="Salzberg S.L."/>
        </authorList>
    </citation>
    <scope>NUCLEOTIDE SEQUENCE [LARGE SCALE GENOMIC DNA]</scope>
    <source>
        <strain evidence="2 3">cv. SW786</strain>
    </source>
</reference>
<feature type="region of interest" description="Disordered" evidence="1">
    <location>
        <begin position="1"/>
        <end position="39"/>
    </location>
</feature>
<dbReference type="InParanoid" id="A0A7N2N2P7"/>
<dbReference type="EMBL" id="LRBV02000012">
    <property type="status" value="NOT_ANNOTATED_CDS"/>
    <property type="molecule type" value="Genomic_DNA"/>
</dbReference>
<dbReference type="AlphaFoldDB" id="A0A7N2N2P7"/>
<dbReference type="Pfam" id="PF07893">
    <property type="entry name" value="DUF1668"/>
    <property type="match status" value="1"/>
</dbReference>
<dbReference type="Gene3D" id="2.120.10.80">
    <property type="entry name" value="Kelch-type beta propeller"/>
    <property type="match status" value="1"/>
</dbReference>
<keyword evidence="3" id="KW-1185">Reference proteome</keyword>
<proteinExistence type="predicted"/>
<evidence type="ECO:0000256" key="1">
    <source>
        <dbReference type="SAM" id="MobiDB-lite"/>
    </source>
</evidence>